<gene>
    <name evidence="6" type="ORF">SAMN04487885_102185</name>
</gene>
<dbReference type="eggNOG" id="COG0583">
    <property type="taxonomic scope" value="Bacteria"/>
</dbReference>
<evidence type="ECO:0000256" key="3">
    <source>
        <dbReference type="ARBA" id="ARBA00023125"/>
    </source>
</evidence>
<dbReference type="Gene3D" id="1.10.10.10">
    <property type="entry name" value="Winged helix-like DNA-binding domain superfamily/Winged helix DNA-binding domain"/>
    <property type="match status" value="1"/>
</dbReference>
<dbReference type="InterPro" id="IPR005119">
    <property type="entry name" value="LysR_subst-bd"/>
</dbReference>
<dbReference type="InterPro" id="IPR000847">
    <property type="entry name" value="LysR_HTH_N"/>
</dbReference>
<dbReference type="SUPFAM" id="SSF53850">
    <property type="entry name" value="Periplasmic binding protein-like II"/>
    <property type="match status" value="1"/>
</dbReference>
<dbReference type="Pfam" id="PF03466">
    <property type="entry name" value="LysR_substrate"/>
    <property type="match status" value="1"/>
</dbReference>
<protein>
    <submittedName>
        <fullName evidence="6">DNA-binding transcriptional regulator, LysR family</fullName>
    </submittedName>
</protein>
<dbReference type="InterPro" id="IPR036390">
    <property type="entry name" value="WH_DNA-bd_sf"/>
</dbReference>
<dbReference type="AlphaFoldDB" id="A0A1I2JN02"/>
<keyword evidence="4" id="KW-0804">Transcription</keyword>
<dbReference type="InterPro" id="IPR050950">
    <property type="entry name" value="HTH-type_LysR_regulators"/>
</dbReference>
<dbReference type="PRINTS" id="PR00039">
    <property type="entry name" value="HTHLYSR"/>
</dbReference>
<dbReference type="InterPro" id="IPR036388">
    <property type="entry name" value="WH-like_DNA-bd_sf"/>
</dbReference>
<dbReference type="Proteomes" id="UP000182135">
    <property type="component" value="Unassembled WGS sequence"/>
</dbReference>
<evidence type="ECO:0000313" key="7">
    <source>
        <dbReference type="Proteomes" id="UP000182135"/>
    </source>
</evidence>
<dbReference type="EMBL" id="FOOE01000002">
    <property type="protein sequence ID" value="SFF55283.1"/>
    <property type="molecule type" value="Genomic_DNA"/>
</dbReference>
<dbReference type="Pfam" id="PF00126">
    <property type="entry name" value="HTH_1"/>
    <property type="match status" value="1"/>
</dbReference>
<dbReference type="PANTHER" id="PTHR30419">
    <property type="entry name" value="HTH-TYPE TRANSCRIPTIONAL REGULATOR YBHD"/>
    <property type="match status" value="1"/>
</dbReference>
<dbReference type="Gene3D" id="3.40.190.290">
    <property type="match status" value="1"/>
</dbReference>
<accession>A0A1I2JN02</accession>
<dbReference type="GO" id="GO:0005829">
    <property type="term" value="C:cytosol"/>
    <property type="evidence" value="ECO:0007669"/>
    <property type="project" value="TreeGrafter"/>
</dbReference>
<evidence type="ECO:0000256" key="2">
    <source>
        <dbReference type="ARBA" id="ARBA00023015"/>
    </source>
</evidence>
<dbReference type="FunFam" id="1.10.10.10:FF:000001">
    <property type="entry name" value="LysR family transcriptional regulator"/>
    <property type="match status" value="1"/>
</dbReference>
<organism evidence="6 7">
    <name type="scientific">Clostridium cadaveris</name>
    <dbReference type="NCBI Taxonomy" id="1529"/>
    <lineage>
        <taxon>Bacteria</taxon>
        <taxon>Bacillati</taxon>
        <taxon>Bacillota</taxon>
        <taxon>Clostridia</taxon>
        <taxon>Eubacteriales</taxon>
        <taxon>Clostridiaceae</taxon>
        <taxon>Clostridium</taxon>
    </lineage>
</organism>
<evidence type="ECO:0000256" key="1">
    <source>
        <dbReference type="ARBA" id="ARBA00009437"/>
    </source>
</evidence>
<keyword evidence="3 6" id="KW-0238">DNA-binding</keyword>
<dbReference type="SUPFAM" id="SSF46785">
    <property type="entry name" value="Winged helix' DNA-binding domain"/>
    <property type="match status" value="1"/>
</dbReference>
<comment type="similarity">
    <text evidence="1">Belongs to the LysR transcriptional regulatory family.</text>
</comment>
<dbReference type="PROSITE" id="PS50931">
    <property type="entry name" value="HTH_LYSR"/>
    <property type="match status" value="1"/>
</dbReference>
<dbReference type="PANTHER" id="PTHR30419:SF28">
    <property type="entry name" value="HTH-TYPE TRANSCRIPTIONAL REGULATOR BSDA"/>
    <property type="match status" value="1"/>
</dbReference>
<evidence type="ECO:0000256" key="4">
    <source>
        <dbReference type="ARBA" id="ARBA00023163"/>
    </source>
</evidence>
<keyword evidence="2" id="KW-0805">Transcription regulation</keyword>
<name>A0A1I2JN02_9CLOT</name>
<keyword evidence="7" id="KW-1185">Reference proteome</keyword>
<sequence>MNLNQLKYFSVLAKVQHYTKAANILSISQPSLSNSISSLEEELGTELFEKKGRNIFLTKYGRVFLKYVDSALDTLKLGEKEIYKITGSSKGLVDLAYTNDIDSTFLPNIIEKFYNSSNEKSQISFSFNQEDNLAIIDGLQDGRYDLGLCSHVIKTKDIEFLPIKRQNLSVVVSDLHELSNYESVDLRDISSYAMISFNPNNLIYKSITDMFVEVSTTPNVICEVKDIATLASLVNINYGISIVPETQYLNNFNVKVIPINNPFHERFIYLAFSKEKFQSPMVRLFKNFILEQSKIEFL</sequence>
<dbReference type="GO" id="GO:0003700">
    <property type="term" value="F:DNA-binding transcription factor activity"/>
    <property type="evidence" value="ECO:0007669"/>
    <property type="project" value="InterPro"/>
</dbReference>
<proteinExistence type="inferred from homology"/>
<dbReference type="GO" id="GO:0003677">
    <property type="term" value="F:DNA binding"/>
    <property type="evidence" value="ECO:0007669"/>
    <property type="project" value="UniProtKB-KW"/>
</dbReference>
<feature type="domain" description="HTH lysR-type" evidence="5">
    <location>
        <begin position="1"/>
        <end position="58"/>
    </location>
</feature>
<dbReference type="RefSeq" id="WP_074844388.1">
    <property type="nucleotide sequence ID" value="NZ_FOOE01000002.1"/>
</dbReference>
<reference evidence="6 7" key="1">
    <citation type="submission" date="2016-10" db="EMBL/GenBank/DDBJ databases">
        <authorList>
            <person name="de Groot N.N."/>
        </authorList>
    </citation>
    <scope>NUCLEOTIDE SEQUENCE [LARGE SCALE GENOMIC DNA]</scope>
    <source>
        <strain evidence="6 7">NLAE-zl-G419</strain>
    </source>
</reference>
<evidence type="ECO:0000259" key="5">
    <source>
        <dbReference type="PROSITE" id="PS50931"/>
    </source>
</evidence>
<evidence type="ECO:0000313" key="6">
    <source>
        <dbReference type="EMBL" id="SFF55283.1"/>
    </source>
</evidence>
<dbReference type="STRING" id="1529.SAMN04487885_102185"/>